<organism evidence="8 9">
    <name type="scientific">Anguilla anguilla</name>
    <name type="common">European freshwater eel</name>
    <name type="synonym">Muraena anguilla</name>
    <dbReference type="NCBI Taxonomy" id="7936"/>
    <lineage>
        <taxon>Eukaryota</taxon>
        <taxon>Metazoa</taxon>
        <taxon>Chordata</taxon>
        <taxon>Craniata</taxon>
        <taxon>Vertebrata</taxon>
        <taxon>Euteleostomi</taxon>
        <taxon>Actinopterygii</taxon>
        <taxon>Neopterygii</taxon>
        <taxon>Teleostei</taxon>
        <taxon>Anguilliformes</taxon>
        <taxon>Anguillidae</taxon>
        <taxon>Anguilla</taxon>
    </lineage>
</organism>
<dbReference type="GO" id="GO:0120020">
    <property type="term" value="F:cholesterol transfer activity"/>
    <property type="evidence" value="ECO:0007669"/>
    <property type="project" value="TreeGrafter"/>
</dbReference>
<evidence type="ECO:0000256" key="3">
    <source>
        <dbReference type="ARBA" id="ARBA00022989"/>
    </source>
</evidence>
<name>A0A9D3S5R2_ANGAN</name>
<feature type="region of interest" description="Disordered" evidence="5">
    <location>
        <begin position="1"/>
        <end position="51"/>
    </location>
</feature>
<dbReference type="Pfam" id="PF02893">
    <property type="entry name" value="GRAM"/>
    <property type="match status" value="1"/>
</dbReference>
<keyword evidence="2 6" id="KW-0812">Transmembrane</keyword>
<evidence type="ECO:0000313" key="9">
    <source>
        <dbReference type="Proteomes" id="UP001044222"/>
    </source>
</evidence>
<comment type="subcellular location">
    <subcellularLocation>
        <location evidence="1">Membrane</location>
        <topology evidence="1">Single-pass membrane protein</topology>
    </subcellularLocation>
</comment>
<proteinExistence type="predicted"/>
<dbReference type="FunFam" id="2.30.29.30:FF:000008">
    <property type="entry name" value="GRAM domain containing 1B"/>
    <property type="match status" value="1"/>
</dbReference>
<evidence type="ECO:0000256" key="5">
    <source>
        <dbReference type="SAM" id="MobiDB-lite"/>
    </source>
</evidence>
<dbReference type="Gene3D" id="2.30.29.30">
    <property type="entry name" value="Pleckstrin-homology domain (PH domain)/Phosphotyrosine-binding domain (PTB)"/>
    <property type="match status" value="1"/>
</dbReference>
<gene>
    <name evidence="8" type="ORF">ANANG_G00002370</name>
</gene>
<evidence type="ECO:0000313" key="8">
    <source>
        <dbReference type="EMBL" id="KAG5855945.1"/>
    </source>
</evidence>
<feature type="region of interest" description="Disordered" evidence="5">
    <location>
        <begin position="240"/>
        <end position="332"/>
    </location>
</feature>
<dbReference type="GO" id="GO:0015485">
    <property type="term" value="F:cholesterol binding"/>
    <property type="evidence" value="ECO:0007669"/>
    <property type="project" value="TreeGrafter"/>
</dbReference>
<feature type="region of interest" description="Disordered" evidence="5">
    <location>
        <begin position="502"/>
        <end position="573"/>
    </location>
</feature>
<dbReference type="InterPro" id="IPR004182">
    <property type="entry name" value="GRAM"/>
</dbReference>
<keyword evidence="3 6" id="KW-1133">Transmembrane helix</keyword>
<keyword evidence="4 6" id="KW-0472">Membrane</keyword>
<dbReference type="InterPro" id="IPR031968">
    <property type="entry name" value="VASt"/>
</dbReference>
<dbReference type="Proteomes" id="UP001044222">
    <property type="component" value="Unassembled WGS sequence"/>
</dbReference>
<dbReference type="GO" id="GO:0005789">
    <property type="term" value="C:endoplasmic reticulum membrane"/>
    <property type="evidence" value="ECO:0007669"/>
    <property type="project" value="TreeGrafter"/>
</dbReference>
<keyword evidence="9" id="KW-1185">Reference proteome</keyword>
<evidence type="ECO:0000259" key="7">
    <source>
        <dbReference type="PROSITE" id="PS51778"/>
    </source>
</evidence>
<feature type="compositionally biased region" description="Polar residues" evidence="5">
    <location>
        <begin position="1"/>
        <end position="12"/>
    </location>
</feature>
<dbReference type="PROSITE" id="PS51778">
    <property type="entry name" value="VAST"/>
    <property type="match status" value="1"/>
</dbReference>
<feature type="compositionally biased region" description="Low complexity" evidence="5">
    <location>
        <begin position="250"/>
        <end position="271"/>
    </location>
</feature>
<comment type="caution">
    <text evidence="8">The sequence shown here is derived from an EMBL/GenBank/DDBJ whole genome shotgun (WGS) entry which is preliminary data.</text>
</comment>
<dbReference type="InterPro" id="IPR011993">
    <property type="entry name" value="PH-like_dom_sf"/>
</dbReference>
<dbReference type="GO" id="GO:0140268">
    <property type="term" value="C:endoplasmic reticulum-plasma membrane contact site"/>
    <property type="evidence" value="ECO:0007669"/>
    <property type="project" value="TreeGrafter"/>
</dbReference>
<dbReference type="AlphaFoldDB" id="A0A9D3S5R2"/>
<dbReference type="SMART" id="SM00568">
    <property type="entry name" value="GRAM"/>
    <property type="match status" value="1"/>
</dbReference>
<dbReference type="InterPro" id="IPR051482">
    <property type="entry name" value="Cholesterol_transport"/>
</dbReference>
<feature type="compositionally biased region" description="Low complexity" evidence="5">
    <location>
        <begin position="42"/>
        <end position="51"/>
    </location>
</feature>
<reference evidence="8" key="1">
    <citation type="submission" date="2021-01" db="EMBL/GenBank/DDBJ databases">
        <title>A chromosome-scale assembly of European eel, Anguilla anguilla.</title>
        <authorList>
            <person name="Henkel C."/>
            <person name="Jong-Raadsen S.A."/>
            <person name="Dufour S."/>
            <person name="Weltzien F.-A."/>
            <person name="Palstra A.P."/>
            <person name="Pelster B."/>
            <person name="Spaink H.P."/>
            <person name="Van Den Thillart G.E."/>
            <person name="Jansen H."/>
            <person name="Zahm M."/>
            <person name="Klopp C."/>
            <person name="Cedric C."/>
            <person name="Louis A."/>
            <person name="Berthelot C."/>
            <person name="Parey E."/>
            <person name="Roest Crollius H."/>
            <person name="Montfort J."/>
            <person name="Robinson-Rechavi M."/>
            <person name="Bucao C."/>
            <person name="Bouchez O."/>
            <person name="Gislard M."/>
            <person name="Lluch J."/>
            <person name="Milhes M."/>
            <person name="Lampietro C."/>
            <person name="Lopez Roques C."/>
            <person name="Donnadieu C."/>
            <person name="Braasch I."/>
            <person name="Desvignes T."/>
            <person name="Postlethwait J."/>
            <person name="Bobe J."/>
            <person name="Guiguen Y."/>
            <person name="Dirks R."/>
        </authorList>
    </citation>
    <scope>NUCLEOTIDE SEQUENCE</scope>
    <source>
        <strain evidence="8">Tag_6206</strain>
        <tissue evidence="8">Liver</tissue>
    </source>
</reference>
<dbReference type="PANTHER" id="PTHR23319">
    <property type="entry name" value="GRAM DOMAIN CONTAINING 1B, ISOFORM E"/>
    <property type="match status" value="1"/>
</dbReference>
<dbReference type="Pfam" id="PF16016">
    <property type="entry name" value="VASt"/>
    <property type="match status" value="1"/>
</dbReference>
<feature type="transmembrane region" description="Helical" evidence="6">
    <location>
        <begin position="595"/>
        <end position="615"/>
    </location>
</feature>
<feature type="compositionally biased region" description="Gly residues" evidence="5">
    <location>
        <begin position="555"/>
        <end position="566"/>
    </location>
</feature>
<dbReference type="GO" id="GO:0032366">
    <property type="term" value="P:intracellular sterol transport"/>
    <property type="evidence" value="ECO:0007669"/>
    <property type="project" value="TreeGrafter"/>
</dbReference>
<feature type="domain" description="VASt" evidence="7">
    <location>
        <begin position="338"/>
        <end position="500"/>
    </location>
</feature>
<accession>A0A9D3S5R2</accession>
<evidence type="ECO:0000256" key="4">
    <source>
        <dbReference type="ARBA" id="ARBA00023136"/>
    </source>
</evidence>
<evidence type="ECO:0000256" key="1">
    <source>
        <dbReference type="ARBA" id="ARBA00004167"/>
    </source>
</evidence>
<dbReference type="CDD" id="cd13220">
    <property type="entry name" value="PH-GRAM_GRAMDC"/>
    <property type="match status" value="1"/>
</dbReference>
<dbReference type="PANTHER" id="PTHR23319:SF8">
    <property type="entry name" value="PROTEIN ASTER-A"/>
    <property type="match status" value="1"/>
</dbReference>
<protein>
    <recommendedName>
        <fullName evidence="7">VASt domain-containing protein</fullName>
    </recommendedName>
</protein>
<sequence>MYCQQLSAQHPGSSPPCAAVSWGAGQRGGGGGSDSPLPPTTPSSSSSSYPLGPRNFARNAKKMQSWYNVLSPTYKQRNEDFRKLFKKLPDSERLIVDYSCALQKDILLQGRLYLSENWLCFYSNIFRWETTITILLKDVTTLTKEKTAKLIPNAIQISTDHDKHFFTSFGARDRSFMMIFRLWQNALMDKPLTPKELWHIVHQCYGTELGLTSEDDDYVSPTAEHVNGLLSAEEPVSIASVDVPSPRPAPSRAQPPSSQSSLPSTTPSTQTGRLCEPGGGGREPVRVSQSRASPSAPHSLGNLSSLDITNDEELPTDPSNSSDTQEESEVESFCGDLSGRLHINMVVRMGVDKLHDLLFSADTHFIQHLFSQRHFTDLNVRDWQQDGVSGNTSRVLSYTIAINNPLGPKTAPVVETQTLNKSSARGECYVVDSEVITSGIPYQDYFYTVHRYCLTAVSRHKSRLRVSSDICYRKQPWSLVKALIEKNTWSGIEEYYRHRRRGNGGVQAGDPAAVGGVGGGGGRGGAADAAKTPPGLRRRKRNCSRRGGEREREGGVGAGERGGGGPGEDRERREAGAQYLKLGDRSRGGGGISTILLIVSFILVVLVALNMLLFYKLWALAAHTLETWHSYSLSDSPLPQTAGEWAQVLQLQRQFHQAQLNKWQQILQSSVALLDQMKQSLEKLHRGIIITPEVQREPPSEDPAETPTQH</sequence>
<evidence type="ECO:0000256" key="6">
    <source>
        <dbReference type="SAM" id="Phobius"/>
    </source>
</evidence>
<feature type="compositionally biased region" description="Gly residues" evidence="5">
    <location>
        <begin position="515"/>
        <end position="525"/>
    </location>
</feature>
<dbReference type="EMBL" id="JAFIRN010000001">
    <property type="protein sequence ID" value="KAG5855945.1"/>
    <property type="molecule type" value="Genomic_DNA"/>
</dbReference>
<evidence type="ECO:0000256" key="2">
    <source>
        <dbReference type="ARBA" id="ARBA00022692"/>
    </source>
</evidence>
<dbReference type="GO" id="GO:0005886">
    <property type="term" value="C:plasma membrane"/>
    <property type="evidence" value="ECO:0007669"/>
    <property type="project" value="TreeGrafter"/>
</dbReference>